<dbReference type="GO" id="GO:0008194">
    <property type="term" value="F:UDP-glycosyltransferase activity"/>
    <property type="evidence" value="ECO:0007669"/>
    <property type="project" value="InterPro"/>
</dbReference>
<dbReference type="CDD" id="cd03784">
    <property type="entry name" value="GT1_Gtf-like"/>
    <property type="match status" value="1"/>
</dbReference>
<accession>A0AAT9HLW6</accession>
<dbReference type="InterPro" id="IPR048284">
    <property type="entry name" value="EryCIII-like_N"/>
</dbReference>
<protein>
    <recommendedName>
        <fullName evidence="7">Glycosyltransferase</fullName>
    </recommendedName>
</protein>
<dbReference type="PANTHER" id="PTHR48050">
    <property type="entry name" value="STEROL 3-BETA-GLUCOSYLTRANSFERASE"/>
    <property type="match status" value="1"/>
</dbReference>
<evidence type="ECO:0000256" key="2">
    <source>
        <dbReference type="ARBA" id="ARBA00022676"/>
    </source>
</evidence>
<dbReference type="EMBL" id="AP035768">
    <property type="protein sequence ID" value="BFO18350.1"/>
    <property type="molecule type" value="Genomic_DNA"/>
</dbReference>
<dbReference type="FunFam" id="3.40.50.2000:FF:000072">
    <property type="entry name" value="Glycosyl transferase"/>
    <property type="match status" value="1"/>
</dbReference>
<keyword evidence="3" id="KW-0808">Transferase</keyword>
<dbReference type="GO" id="GO:0016758">
    <property type="term" value="F:hexosyltransferase activity"/>
    <property type="evidence" value="ECO:0007669"/>
    <property type="project" value="UniProtKB-ARBA"/>
</dbReference>
<dbReference type="GO" id="GO:0017000">
    <property type="term" value="P:antibiotic biosynthetic process"/>
    <property type="evidence" value="ECO:0007669"/>
    <property type="project" value="UniProtKB-ARBA"/>
</dbReference>
<dbReference type="InterPro" id="IPR050426">
    <property type="entry name" value="Glycosyltransferase_28"/>
</dbReference>
<evidence type="ECO:0008006" key="7">
    <source>
        <dbReference type="Google" id="ProtNLM"/>
    </source>
</evidence>
<gene>
    <name evidence="6" type="ORF">SHKM778_47380</name>
</gene>
<dbReference type="InterPro" id="IPR010610">
    <property type="entry name" value="EryCIII-like_C"/>
</dbReference>
<proteinExistence type="inferred from homology"/>
<dbReference type="Gene3D" id="3.40.50.2000">
    <property type="entry name" value="Glycogen Phosphorylase B"/>
    <property type="match status" value="2"/>
</dbReference>
<sequence>MRYVPYNGSAAVPPWALRSEARPRVCVTLGSVLPATAPGLWDEVLAAMSRLDADVVLATDPALDLGPLPPTVRAAGWLPLTHVLPSCDLVVHHGGPGTTMTSLVHGLPQLVLAPVASDMAEYGHRVTALGAGRALPVSDATAGRIEEECRQLLGDPRYRSGARSLAEDIARQPSPARTVVLLERVAHGADVDVARQDGEVRRCVG</sequence>
<reference evidence="6" key="2">
    <citation type="submission" date="2024-07" db="EMBL/GenBank/DDBJ databases">
        <title>Streptomyces haneummycinica sp. nov., a new antibiotic-producing actinobacterium isolated from marine sediment.</title>
        <authorList>
            <person name="Uemura M."/>
            <person name="Hamada M."/>
            <person name="Hirano S."/>
            <person name="Kobayashi K."/>
            <person name="Ohshiro T."/>
            <person name="Kobayashi T."/>
            <person name="Terahara T."/>
        </authorList>
    </citation>
    <scope>NUCLEOTIDE SEQUENCE</scope>
    <source>
        <strain evidence="6">KM77-8</strain>
    </source>
</reference>
<organism evidence="6">
    <name type="scientific">Streptomyces haneummycinicus</name>
    <dbReference type="NCBI Taxonomy" id="3074435"/>
    <lineage>
        <taxon>Bacteria</taxon>
        <taxon>Bacillati</taxon>
        <taxon>Actinomycetota</taxon>
        <taxon>Actinomycetes</taxon>
        <taxon>Kitasatosporales</taxon>
        <taxon>Streptomycetaceae</taxon>
        <taxon>Streptomyces</taxon>
    </lineage>
</organism>
<evidence type="ECO:0000256" key="1">
    <source>
        <dbReference type="ARBA" id="ARBA00006962"/>
    </source>
</evidence>
<dbReference type="SUPFAM" id="SSF53756">
    <property type="entry name" value="UDP-Glycosyltransferase/glycogen phosphorylase"/>
    <property type="match status" value="1"/>
</dbReference>
<reference evidence="6" key="1">
    <citation type="submission" date="2024-06" db="EMBL/GenBank/DDBJ databases">
        <authorList>
            <consortium name="consrtm"/>
            <person name="Uemura M."/>
            <person name="Terahara T."/>
        </authorList>
    </citation>
    <scope>NUCLEOTIDE SEQUENCE</scope>
    <source>
        <strain evidence="6">KM77-8</strain>
    </source>
</reference>
<dbReference type="PANTHER" id="PTHR48050:SF13">
    <property type="entry name" value="STEROL 3-BETA-GLUCOSYLTRANSFERASE UGT80A2"/>
    <property type="match status" value="1"/>
</dbReference>
<evidence type="ECO:0000313" key="6">
    <source>
        <dbReference type="EMBL" id="BFO18350.1"/>
    </source>
</evidence>
<evidence type="ECO:0000256" key="3">
    <source>
        <dbReference type="ARBA" id="ARBA00022679"/>
    </source>
</evidence>
<comment type="similarity">
    <text evidence="1">Belongs to the glycosyltransferase 28 family.</text>
</comment>
<dbReference type="Pfam" id="PF21036">
    <property type="entry name" value="EryCIII-like_N"/>
    <property type="match status" value="1"/>
</dbReference>
<feature type="domain" description="Erythromycin biosynthesis protein CIII-like C-terminal" evidence="4">
    <location>
        <begin position="43"/>
        <end position="182"/>
    </location>
</feature>
<name>A0AAT9HLW6_9ACTN</name>
<keyword evidence="2" id="KW-0328">Glycosyltransferase</keyword>
<evidence type="ECO:0000259" key="4">
    <source>
        <dbReference type="Pfam" id="PF06722"/>
    </source>
</evidence>
<dbReference type="Pfam" id="PF06722">
    <property type="entry name" value="EryCIII-like_C"/>
    <property type="match status" value="1"/>
</dbReference>
<evidence type="ECO:0000259" key="5">
    <source>
        <dbReference type="Pfam" id="PF21036"/>
    </source>
</evidence>
<dbReference type="InterPro" id="IPR002213">
    <property type="entry name" value="UDP_glucos_trans"/>
</dbReference>
<dbReference type="AlphaFoldDB" id="A0AAT9HLW6"/>
<feature type="domain" description="Erythromycin biosynthesis protein CIII-like N-terminal" evidence="5">
    <location>
        <begin position="1"/>
        <end position="30"/>
    </location>
</feature>